<dbReference type="InterPro" id="IPR017853">
    <property type="entry name" value="GH"/>
</dbReference>
<reference evidence="2 3" key="1">
    <citation type="journal article" date="2022" name="ISME Commun">
        <title>Vulcanimicrobium alpinus gen. nov. sp. nov., the first cultivated representative of the candidate phylum 'Eremiobacterota', is a metabolically versatile aerobic anoxygenic phototroph.</title>
        <authorList>
            <person name="Yabe S."/>
            <person name="Muto K."/>
            <person name="Abe K."/>
            <person name="Yokota A."/>
            <person name="Staudigel H."/>
            <person name="Tebo B.M."/>
        </authorList>
    </citation>
    <scope>NUCLEOTIDE SEQUENCE [LARGE SCALE GENOMIC DNA]</scope>
    <source>
        <strain evidence="2 3">WC8-2</strain>
    </source>
</reference>
<dbReference type="GO" id="GO:0005975">
    <property type="term" value="P:carbohydrate metabolic process"/>
    <property type="evidence" value="ECO:0007669"/>
    <property type="project" value="InterPro"/>
</dbReference>
<evidence type="ECO:0000313" key="2">
    <source>
        <dbReference type="EMBL" id="BDE07369.1"/>
    </source>
</evidence>
<feature type="region of interest" description="Disordered" evidence="1">
    <location>
        <begin position="423"/>
        <end position="449"/>
    </location>
</feature>
<dbReference type="KEGG" id="vab:WPS_26450"/>
<dbReference type="Proteomes" id="UP001317532">
    <property type="component" value="Chromosome"/>
</dbReference>
<dbReference type="InterPro" id="IPR001360">
    <property type="entry name" value="Glyco_hydro_1"/>
</dbReference>
<evidence type="ECO:0008006" key="4">
    <source>
        <dbReference type="Google" id="ProtNLM"/>
    </source>
</evidence>
<keyword evidence="3" id="KW-1185">Reference proteome</keyword>
<sequence length="449" mass="49238">MSRSNARGFEVWASPEPTVARVDANRIVDQLALTGHDRRDGDVALLASLRIDASRTPVLWERAAPVDPAEIDLRWAERRLSLLRDAGIEPIVTLLHHGSGPRYTDLLDPAFPALFADYAEAVARAFPWVRRWTPINEPLTTARFATLYGVWFPNLADDHAFGRSMVHQTLAQQEAMARIRAIVPGAEFVLTEDLQRFTAGDDGVRDYVAFLRERMFLSAELVAGRVGAAHPLSGFLLDRGGVLAAELAALESRATAPDLVAFNHYPHSERYVFTAPDGSIGDVPAVYVAGEEAPRAAPLLWAAAERLRLPLALGEVHVHAPAPERVRWLAQHVDDVRALRDAGVDVRAVGAWAAFGMTDWHSLLRDDAGVAEDGVFTFAGPRGEPRPTAVADAIAELVRTGRITAPRRAGWWERDDRAIPPSELLARRDRGEPEGDHLVGGRVQEAGRL</sequence>
<dbReference type="Gene3D" id="3.20.20.80">
    <property type="entry name" value="Glycosidases"/>
    <property type="match status" value="1"/>
</dbReference>
<accession>A0AAN1XXV8</accession>
<dbReference type="Pfam" id="PF00232">
    <property type="entry name" value="Glyco_hydro_1"/>
    <property type="match status" value="1"/>
</dbReference>
<evidence type="ECO:0000313" key="3">
    <source>
        <dbReference type="Proteomes" id="UP001317532"/>
    </source>
</evidence>
<proteinExistence type="predicted"/>
<dbReference type="SUPFAM" id="SSF51445">
    <property type="entry name" value="(Trans)glycosidases"/>
    <property type="match status" value="1"/>
</dbReference>
<dbReference type="AlphaFoldDB" id="A0AAN1XXV8"/>
<dbReference type="RefSeq" id="WP_317994966.1">
    <property type="nucleotide sequence ID" value="NZ_AP025523.1"/>
</dbReference>
<gene>
    <name evidence="2" type="ORF">WPS_26450</name>
</gene>
<feature type="compositionally biased region" description="Basic and acidic residues" evidence="1">
    <location>
        <begin position="425"/>
        <end position="449"/>
    </location>
</feature>
<dbReference type="EMBL" id="AP025523">
    <property type="protein sequence ID" value="BDE07369.1"/>
    <property type="molecule type" value="Genomic_DNA"/>
</dbReference>
<protein>
    <recommendedName>
        <fullName evidence="4">Beta-glucosidase</fullName>
    </recommendedName>
</protein>
<name>A0AAN1XXV8_UNVUL</name>
<organism evidence="2 3">
    <name type="scientific">Vulcanimicrobium alpinum</name>
    <dbReference type="NCBI Taxonomy" id="3016050"/>
    <lineage>
        <taxon>Bacteria</taxon>
        <taxon>Bacillati</taxon>
        <taxon>Vulcanimicrobiota</taxon>
        <taxon>Vulcanimicrobiia</taxon>
        <taxon>Vulcanimicrobiales</taxon>
        <taxon>Vulcanimicrobiaceae</taxon>
        <taxon>Vulcanimicrobium</taxon>
    </lineage>
</organism>
<evidence type="ECO:0000256" key="1">
    <source>
        <dbReference type="SAM" id="MobiDB-lite"/>
    </source>
</evidence>
<dbReference type="GO" id="GO:0004553">
    <property type="term" value="F:hydrolase activity, hydrolyzing O-glycosyl compounds"/>
    <property type="evidence" value="ECO:0007669"/>
    <property type="project" value="InterPro"/>
</dbReference>